<proteinExistence type="inferred from homology"/>
<feature type="transmembrane region" description="Helical" evidence="5">
    <location>
        <begin position="35"/>
        <end position="57"/>
    </location>
</feature>
<evidence type="ECO:0000313" key="7">
    <source>
        <dbReference type="EMBL" id="KAF4070402.1"/>
    </source>
</evidence>
<evidence type="ECO:0000313" key="8">
    <source>
        <dbReference type="Proteomes" id="UP000593565"/>
    </source>
</evidence>
<dbReference type="EMBL" id="JAAGNN010000029">
    <property type="protein sequence ID" value="KAF4070402.1"/>
    <property type="molecule type" value="Genomic_DNA"/>
</dbReference>
<evidence type="ECO:0000256" key="2">
    <source>
        <dbReference type="ARBA" id="ARBA00008670"/>
    </source>
</evidence>
<dbReference type="InterPro" id="IPR006052">
    <property type="entry name" value="TNF_dom"/>
</dbReference>
<dbReference type="GO" id="GO:0005615">
    <property type="term" value="C:extracellular space"/>
    <property type="evidence" value="ECO:0007669"/>
    <property type="project" value="UniProtKB-KW"/>
</dbReference>
<dbReference type="InterPro" id="IPR008983">
    <property type="entry name" value="Tumour_necrosis_fac-like_dom"/>
</dbReference>
<evidence type="ECO:0000256" key="4">
    <source>
        <dbReference type="ARBA" id="ARBA00023136"/>
    </source>
</evidence>
<evidence type="ECO:0000256" key="3">
    <source>
        <dbReference type="ARBA" id="ARBA00022514"/>
    </source>
</evidence>
<reference evidence="7 8" key="1">
    <citation type="submission" date="2020-02" db="EMBL/GenBank/DDBJ databases">
        <title>A chromosome-scale genome assembly of the black bullhead catfish (Ameiurus melas).</title>
        <authorList>
            <person name="Wen M."/>
            <person name="Zham M."/>
            <person name="Cabau C."/>
            <person name="Klopp C."/>
            <person name="Donnadieu C."/>
            <person name="Roques C."/>
            <person name="Bouchez O."/>
            <person name="Lampietro C."/>
            <person name="Jouanno E."/>
            <person name="Herpin A."/>
            <person name="Louis A."/>
            <person name="Berthelot C."/>
            <person name="Parey E."/>
            <person name="Roest-Crollius H."/>
            <person name="Braasch I."/>
            <person name="Postlethwait J."/>
            <person name="Robinson-Rechavi M."/>
            <person name="Echchiki A."/>
            <person name="Begum T."/>
            <person name="Montfort J."/>
            <person name="Schartl M."/>
            <person name="Bobe J."/>
            <person name="Guiguen Y."/>
        </authorList>
    </citation>
    <scope>NUCLEOTIDE SEQUENCE [LARGE SCALE GENOMIC DNA]</scope>
    <source>
        <strain evidence="7">M_S1</strain>
        <tissue evidence="7">Blood</tissue>
    </source>
</reference>
<comment type="similarity">
    <text evidence="2">Belongs to the tumor necrosis factor family.</text>
</comment>
<dbReference type="AlphaFoldDB" id="A0A7J5ZIC0"/>
<dbReference type="PANTHER" id="PTHR11471">
    <property type="entry name" value="TUMOR NECROSIS FACTOR FAMILY MEMBER"/>
    <property type="match status" value="1"/>
</dbReference>
<organism evidence="7 8">
    <name type="scientific">Ameiurus melas</name>
    <name type="common">Black bullhead</name>
    <name type="synonym">Silurus melas</name>
    <dbReference type="NCBI Taxonomy" id="219545"/>
    <lineage>
        <taxon>Eukaryota</taxon>
        <taxon>Metazoa</taxon>
        <taxon>Chordata</taxon>
        <taxon>Craniata</taxon>
        <taxon>Vertebrata</taxon>
        <taxon>Euteleostomi</taxon>
        <taxon>Actinopterygii</taxon>
        <taxon>Neopterygii</taxon>
        <taxon>Teleostei</taxon>
        <taxon>Ostariophysi</taxon>
        <taxon>Siluriformes</taxon>
        <taxon>Ictaluridae</taxon>
        <taxon>Ameiurus</taxon>
    </lineage>
</organism>
<dbReference type="GO" id="GO:0016020">
    <property type="term" value="C:membrane"/>
    <property type="evidence" value="ECO:0007669"/>
    <property type="project" value="UniProtKB-SubCell"/>
</dbReference>
<dbReference type="PANTHER" id="PTHR11471:SF24">
    <property type="entry name" value="TUMOR NECROSIS FACTOR LIGAND SUPERFAMILY MEMBER 15"/>
    <property type="match status" value="1"/>
</dbReference>
<evidence type="ECO:0000256" key="1">
    <source>
        <dbReference type="ARBA" id="ARBA00004370"/>
    </source>
</evidence>
<accession>A0A7J5ZIC0</accession>
<name>A0A7J5ZIC0_AMEME</name>
<comment type="caution">
    <text evidence="7">The sequence shown here is derived from an EMBL/GenBank/DDBJ whole genome shotgun (WGS) entry which is preliminary data.</text>
</comment>
<dbReference type="SUPFAM" id="SSF49842">
    <property type="entry name" value="TNF-like"/>
    <property type="match status" value="1"/>
</dbReference>
<evidence type="ECO:0000259" key="6">
    <source>
        <dbReference type="Pfam" id="PF00229"/>
    </source>
</evidence>
<keyword evidence="4 5" id="KW-0472">Membrane</keyword>
<comment type="subcellular location">
    <subcellularLocation>
        <location evidence="1">Membrane</location>
    </subcellularLocation>
</comment>
<keyword evidence="5" id="KW-1133">Transmembrane helix</keyword>
<feature type="domain" description="THD" evidence="6">
    <location>
        <begin position="120"/>
        <end position="223"/>
    </location>
</feature>
<keyword evidence="8" id="KW-1185">Reference proteome</keyword>
<gene>
    <name evidence="7" type="ORF">AMELA_G00284980</name>
</gene>
<dbReference type="GO" id="GO:0005125">
    <property type="term" value="F:cytokine activity"/>
    <property type="evidence" value="ECO:0007669"/>
    <property type="project" value="UniProtKB-KW"/>
</dbReference>
<keyword evidence="3" id="KW-0202">Cytokine</keyword>
<dbReference type="Pfam" id="PF00229">
    <property type="entry name" value="TNF"/>
    <property type="match status" value="1"/>
</dbReference>
<dbReference type="GO" id="GO:0006955">
    <property type="term" value="P:immune response"/>
    <property type="evidence" value="ECO:0007669"/>
    <property type="project" value="InterPro"/>
</dbReference>
<keyword evidence="5" id="KW-0812">Transmembrane</keyword>
<protein>
    <recommendedName>
        <fullName evidence="6">THD domain-containing protein</fullName>
    </recommendedName>
</protein>
<sequence length="243" mass="27768">MDGKEERADGRQSYSMLMELDAIVRSHRTLRRELCFSRLVIVMLLITCMVVCGVMYIQQVPGTKNREIMSTEKTNETSRAFQTAGQEDETVDAEIPLVASLTLEHRHYSGKANLTWKGHHTHLNTTLRDSGESLIIPQDGKYRLSLLITYWEKDPQEGQCLLVHEITKYSDSYITPMTILSVHETVYKTSTWYKSVFTEVIQVFNEGDRVKVQSENADLIDSAGQPGTKNLLTVQFLSRLQDF</sequence>
<dbReference type="GO" id="GO:0005164">
    <property type="term" value="F:tumor necrosis factor receptor binding"/>
    <property type="evidence" value="ECO:0007669"/>
    <property type="project" value="InterPro"/>
</dbReference>
<dbReference type="Proteomes" id="UP000593565">
    <property type="component" value="Unassembled WGS sequence"/>
</dbReference>
<dbReference type="Gene3D" id="2.60.120.40">
    <property type="match status" value="1"/>
</dbReference>
<evidence type="ECO:0000256" key="5">
    <source>
        <dbReference type="SAM" id="Phobius"/>
    </source>
</evidence>